<dbReference type="EMBL" id="JASAOG010000015">
    <property type="protein sequence ID" value="KAK0064986.1"/>
    <property type="molecule type" value="Genomic_DNA"/>
</dbReference>
<feature type="non-terminal residue" evidence="3">
    <location>
        <position position="1"/>
    </location>
</feature>
<dbReference type="InterPro" id="IPR013320">
    <property type="entry name" value="ConA-like_dom_sf"/>
</dbReference>
<dbReference type="AlphaFoldDB" id="A0AAD8FIT3"/>
<comment type="caution">
    <text evidence="3">The sequence shown here is derived from an EMBL/GenBank/DDBJ whole genome shotgun (WGS) entry which is preliminary data.</text>
</comment>
<dbReference type="InterPro" id="IPR001079">
    <property type="entry name" value="Galectin_CRD"/>
</dbReference>
<dbReference type="Proteomes" id="UP001233172">
    <property type="component" value="Unassembled WGS sequence"/>
</dbReference>
<dbReference type="SUPFAM" id="SSF49899">
    <property type="entry name" value="Concanavalin A-like lectins/glucanases"/>
    <property type="match status" value="1"/>
</dbReference>
<keyword evidence="1" id="KW-0430">Lectin</keyword>
<reference evidence="3" key="2">
    <citation type="submission" date="2023-04" db="EMBL/GenBank/DDBJ databases">
        <authorList>
            <person name="Bu L."/>
            <person name="Lu L."/>
            <person name="Laidemitt M.R."/>
            <person name="Zhang S.M."/>
            <person name="Mutuku M."/>
            <person name="Mkoji G."/>
            <person name="Steinauer M."/>
            <person name="Loker E.S."/>
        </authorList>
    </citation>
    <scope>NUCLEOTIDE SEQUENCE</scope>
    <source>
        <strain evidence="3">KasaAsao</strain>
        <tissue evidence="3">Whole Snail</tissue>
    </source>
</reference>
<feature type="domain" description="Galectin" evidence="2">
    <location>
        <begin position="1"/>
        <end position="76"/>
    </location>
</feature>
<evidence type="ECO:0000259" key="2">
    <source>
        <dbReference type="PROSITE" id="PS51304"/>
    </source>
</evidence>
<feature type="non-terminal residue" evidence="3">
    <location>
        <position position="76"/>
    </location>
</feature>
<proteinExistence type="predicted"/>
<accession>A0AAD8FIT3</accession>
<evidence type="ECO:0000313" key="3">
    <source>
        <dbReference type="EMBL" id="KAK0064986.1"/>
    </source>
</evidence>
<name>A0AAD8FIT3_BIOPF</name>
<protein>
    <recommendedName>
        <fullName evidence="2">Galectin domain-containing protein</fullName>
    </recommendedName>
</protein>
<dbReference type="Gene3D" id="2.60.120.200">
    <property type="match status" value="1"/>
</dbReference>
<gene>
    <name evidence="3" type="ORF">Bpfe_005544</name>
</gene>
<evidence type="ECO:0000313" key="4">
    <source>
        <dbReference type="Proteomes" id="UP001233172"/>
    </source>
</evidence>
<reference evidence="3" key="1">
    <citation type="journal article" date="2023" name="PLoS Negl. Trop. Dis.">
        <title>A genome sequence for Biomphalaria pfeifferi, the major vector snail for the human-infecting parasite Schistosoma mansoni.</title>
        <authorList>
            <person name="Bu L."/>
            <person name="Lu L."/>
            <person name="Laidemitt M.R."/>
            <person name="Zhang S.M."/>
            <person name="Mutuku M."/>
            <person name="Mkoji G."/>
            <person name="Steinauer M."/>
            <person name="Loker E.S."/>
        </authorList>
    </citation>
    <scope>NUCLEOTIDE SEQUENCE</scope>
    <source>
        <strain evidence="3">KasaAsao</strain>
    </source>
</reference>
<organism evidence="3 4">
    <name type="scientific">Biomphalaria pfeifferi</name>
    <name type="common">Bloodfluke planorb</name>
    <name type="synonym">Freshwater snail</name>
    <dbReference type="NCBI Taxonomy" id="112525"/>
    <lineage>
        <taxon>Eukaryota</taxon>
        <taxon>Metazoa</taxon>
        <taxon>Spiralia</taxon>
        <taxon>Lophotrochozoa</taxon>
        <taxon>Mollusca</taxon>
        <taxon>Gastropoda</taxon>
        <taxon>Heterobranchia</taxon>
        <taxon>Euthyneura</taxon>
        <taxon>Panpulmonata</taxon>
        <taxon>Hygrophila</taxon>
        <taxon>Lymnaeoidea</taxon>
        <taxon>Planorbidae</taxon>
        <taxon>Biomphalaria</taxon>
    </lineage>
</organism>
<sequence length="76" mass="8672">FFVNFNKATPDGDNDEVAVTFEFCFNYKGRKNQIVGYTYANGSETNSQVFDGNFPFTTQSFFAMEISKNDEKKALK</sequence>
<evidence type="ECO:0000256" key="1">
    <source>
        <dbReference type="ARBA" id="ARBA00022734"/>
    </source>
</evidence>
<keyword evidence="4" id="KW-1185">Reference proteome</keyword>
<dbReference type="PROSITE" id="PS51304">
    <property type="entry name" value="GALECTIN"/>
    <property type="match status" value="1"/>
</dbReference>
<dbReference type="GO" id="GO:0030246">
    <property type="term" value="F:carbohydrate binding"/>
    <property type="evidence" value="ECO:0007669"/>
    <property type="project" value="UniProtKB-KW"/>
</dbReference>